<dbReference type="AlphaFoldDB" id="A0A4P9Y2E8"/>
<dbReference type="EMBL" id="KZ988180">
    <property type="protein sequence ID" value="RKP12864.1"/>
    <property type="molecule type" value="Genomic_DNA"/>
</dbReference>
<dbReference type="InterPro" id="IPR050177">
    <property type="entry name" value="Lipid_A_modif_metabolic_enz"/>
</dbReference>
<accession>A0A4P9Y2E8</accession>
<dbReference type="Pfam" id="PF01370">
    <property type="entry name" value="Epimerase"/>
    <property type="match status" value="1"/>
</dbReference>
<proteinExistence type="predicted"/>
<organism evidence="2 3">
    <name type="scientific">Piptocephalis cylindrospora</name>
    <dbReference type="NCBI Taxonomy" id="1907219"/>
    <lineage>
        <taxon>Eukaryota</taxon>
        <taxon>Fungi</taxon>
        <taxon>Fungi incertae sedis</taxon>
        <taxon>Zoopagomycota</taxon>
        <taxon>Zoopagomycotina</taxon>
        <taxon>Zoopagomycetes</taxon>
        <taxon>Zoopagales</taxon>
        <taxon>Piptocephalidaceae</taxon>
        <taxon>Piptocephalis</taxon>
    </lineage>
</organism>
<evidence type="ECO:0000313" key="3">
    <source>
        <dbReference type="Proteomes" id="UP000267251"/>
    </source>
</evidence>
<dbReference type="Proteomes" id="UP000267251">
    <property type="component" value="Unassembled WGS sequence"/>
</dbReference>
<keyword evidence="3" id="KW-1185">Reference proteome</keyword>
<evidence type="ECO:0000313" key="2">
    <source>
        <dbReference type="EMBL" id="RKP12864.1"/>
    </source>
</evidence>
<name>A0A4P9Y2E8_9FUNG</name>
<gene>
    <name evidence="2" type="ORF">BJ684DRAFT_10880</name>
</gene>
<dbReference type="OrthoDB" id="16464at2759"/>
<dbReference type="InterPro" id="IPR001509">
    <property type="entry name" value="Epimerase_deHydtase"/>
</dbReference>
<sequence>MASPRHVLVIGGTLPIGRHVVHHLVTGGNLPEGSTIRVVDRRLLPMAQLSPAHERAFAQVEYIQANMGNVKAVERVFARSDDSGAPSSFHWVFNCASDAGEWEVEEVWNQRFVKRPLLCARQAVHTKVEAYIHLSSGNFYPDDPEGLPDESMPLMGNDYSAKYTRIMEETLKEVPGLPLIILRPAFPWGLEDRSFTMAVLVSCDLHTRAGEPWVLLWNKSHRIQGCNYTDIARAFTHLAKWYESANVSKDQTVVYNLAGTAEISKLFMGGTGLRNSSSSICSHPTLCIAPSQINRTVEEMWLRLLNQEGVQDSPLIPYISIEFLTRRTFRVDGSAITRETGFNYEHDGAITAEAIGAIMQDYMDRGLWPSRTLYKPAPKNPLCAPNKTGAN</sequence>
<reference evidence="3" key="1">
    <citation type="journal article" date="2018" name="Nat. Microbiol.">
        <title>Leveraging single-cell genomics to expand the fungal tree of life.</title>
        <authorList>
            <person name="Ahrendt S.R."/>
            <person name="Quandt C.A."/>
            <person name="Ciobanu D."/>
            <person name="Clum A."/>
            <person name="Salamov A."/>
            <person name="Andreopoulos B."/>
            <person name="Cheng J.F."/>
            <person name="Woyke T."/>
            <person name="Pelin A."/>
            <person name="Henrissat B."/>
            <person name="Reynolds N.K."/>
            <person name="Benny G.L."/>
            <person name="Smith M.E."/>
            <person name="James T.Y."/>
            <person name="Grigoriev I.V."/>
        </authorList>
    </citation>
    <scope>NUCLEOTIDE SEQUENCE [LARGE SCALE GENOMIC DNA]</scope>
</reference>
<feature type="domain" description="NAD-dependent epimerase/dehydratase" evidence="1">
    <location>
        <begin position="7"/>
        <end position="248"/>
    </location>
</feature>
<dbReference type="PANTHER" id="PTHR43245:SF11">
    <property type="entry name" value="LD23561P"/>
    <property type="match status" value="1"/>
</dbReference>
<dbReference type="Gene3D" id="3.40.50.720">
    <property type="entry name" value="NAD(P)-binding Rossmann-like Domain"/>
    <property type="match status" value="1"/>
</dbReference>
<dbReference type="InterPro" id="IPR036291">
    <property type="entry name" value="NAD(P)-bd_dom_sf"/>
</dbReference>
<protein>
    <recommendedName>
        <fullName evidence="1">NAD-dependent epimerase/dehydratase domain-containing protein</fullName>
    </recommendedName>
</protein>
<dbReference type="PANTHER" id="PTHR43245">
    <property type="entry name" value="BIFUNCTIONAL POLYMYXIN RESISTANCE PROTEIN ARNA"/>
    <property type="match status" value="1"/>
</dbReference>
<evidence type="ECO:0000259" key="1">
    <source>
        <dbReference type="Pfam" id="PF01370"/>
    </source>
</evidence>
<dbReference type="SUPFAM" id="SSF51735">
    <property type="entry name" value="NAD(P)-binding Rossmann-fold domains"/>
    <property type="match status" value="1"/>
</dbReference>